<dbReference type="Gene3D" id="1.10.510.10">
    <property type="entry name" value="Transferase(Phosphotransferase) domain 1"/>
    <property type="match status" value="1"/>
</dbReference>
<accession>A0A5C4V6Q9</accession>
<gene>
    <name evidence="11" type="ORF">FH715_08735</name>
</gene>
<feature type="binding site" evidence="7">
    <location>
        <position position="41"/>
    </location>
    <ligand>
        <name>ATP</name>
        <dbReference type="ChEBI" id="CHEBI:30616"/>
    </ligand>
</feature>
<feature type="region of interest" description="Disordered" evidence="8">
    <location>
        <begin position="276"/>
        <end position="312"/>
    </location>
</feature>
<evidence type="ECO:0000256" key="2">
    <source>
        <dbReference type="ARBA" id="ARBA00022527"/>
    </source>
</evidence>
<dbReference type="GO" id="GO:0005524">
    <property type="term" value="F:ATP binding"/>
    <property type="evidence" value="ECO:0007669"/>
    <property type="project" value="UniProtKB-UniRule"/>
</dbReference>
<evidence type="ECO:0000256" key="5">
    <source>
        <dbReference type="ARBA" id="ARBA00022777"/>
    </source>
</evidence>
<dbReference type="RefSeq" id="WP_139642529.1">
    <property type="nucleotide sequence ID" value="NZ_BAAAZS010000052.1"/>
</dbReference>
<keyword evidence="6 7" id="KW-0067">ATP-binding</keyword>
<dbReference type="PANTHER" id="PTHR43289">
    <property type="entry name" value="MITOGEN-ACTIVATED PROTEIN KINASE KINASE KINASE 20-RELATED"/>
    <property type="match status" value="1"/>
</dbReference>
<organism evidence="11 12">
    <name type="scientific">Streptomyces sedi</name>
    <dbReference type="NCBI Taxonomy" id="555059"/>
    <lineage>
        <taxon>Bacteria</taxon>
        <taxon>Bacillati</taxon>
        <taxon>Actinomycetota</taxon>
        <taxon>Actinomycetes</taxon>
        <taxon>Kitasatosporales</taxon>
        <taxon>Streptomycetaceae</taxon>
        <taxon>Streptomyces</taxon>
    </lineage>
</organism>
<dbReference type="Proteomes" id="UP000311713">
    <property type="component" value="Unassembled WGS sequence"/>
</dbReference>
<dbReference type="GO" id="GO:0004674">
    <property type="term" value="F:protein serine/threonine kinase activity"/>
    <property type="evidence" value="ECO:0007669"/>
    <property type="project" value="UniProtKB-KW"/>
</dbReference>
<dbReference type="EMBL" id="VDGT01000005">
    <property type="protein sequence ID" value="TNM31632.1"/>
    <property type="molecule type" value="Genomic_DNA"/>
</dbReference>
<dbReference type="Gene3D" id="3.30.200.20">
    <property type="entry name" value="Phosphorylase Kinase, domain 1"/>
    <property type="match status" value="1"/>
</dbReference>
<dbReference type="EC" id="2.7.11.1" evidence="1"/>
<dbReference type="CDD" id="cd14014">
    <property type="entry name" value="STKc_PknB_like"/>
    <property type="match status" value="1"/>
</dbReference>
<keyword evidence="9" id="KW-1133">Transmembrane helix</keyword>
<dbReference type="InterPro" id="IPR017441">
    <property type="entry name" value="Protein_kinase_ATP_BS"/>
</dbReference>
<dbReference type="Pfam" id="PF00069">
    <property type="entry name" value="Pkinase"/>
    <property type="match status" value="1"/>
</dbReference>
<keyword evidence="12" id="KW-1185">Reference proteome</keyword>
<reference evidence="11 12" key="1">
    <citation type="submission" date="2019-06" db="EMBL/GenBank/DDBJ databases">
        <title>Draft genome of Streptomyces sedi sp. JCM16909.</title>
        <authorList>
            <person name="Klykleung N."/>
            <person name="Tanasupawat S."/>
            <person name="Kudo T."/>
            <person name="Yuki M."/>
            <person name="Ohkuma M."/>
        </authorList>
    </citation>
    <scope>NUCLEOTIDE SEQUENCE [LARGE SCALE GENOMIC DNA]</scope>
    <source>
        <strain evidence="11 12">JCM 16909</strain>
    </source>
</reference>
<sequence>MERVGELVAGRYELVERLGRGGMGEVWTARDRALHREVALKLLHLDESVSPDLPRRFAREAVAAARINHPHVVALHDQGVHGDTRFLVMEKVEGTTLTGHLRAGVPVARALEIAEEICAALTAAHEAHVIHYDIKPHNVMLTPEGRVKVVDFGIAGFLQAVTSVAGSSLLSPAGTPEYGAPEQFLTERGDARSDLYALGGVLFALLSGRPPFTGHHPLAIVQRKLHEDAPRLDTLRPELPPAVTALVAALLDRDPDRRPQTARQVRERLGRLRAGLDGGREETGVAGRETVDGGSFSTRPLDDRLDEGRRPNGSAETFELSWTGREPLSHYTDTRTLRAWTWGLVVAAVLGALGTWFVASAGQVEPRQGEENEGWLTLFVVSSVTFVMAPPTLLAFRLFHRLTHRKPAWALRVGPQGIETTSDYEERAYGWHEFRRTVVKEIDYEEPLYRYTGLHVEFVKDAASPTASRRPAGWPPRLKEVGTGAHRLVPVCVLGPMTHRQRAELNAALARHSRLA</sequence>
<evidence type="ECO:0000256" key="9">
    <source>
        <dbReference type="SAM" id="Phobius"/>
    </source>
</evidence>
<evidence type="ECO:0000256" key="6">
    <source>
        <dbReference type="ARBA" id="ARBA00022840"/>
    </source>
</evidence>
<dbReference type="PROSITE" id="PS50011">
    <property type="entry name" value="PROTEIN_KINASE_DOM"/>
    <property type="match status" value="1"/>
</dbReference>
<dbReference type="AlphaFoldDB" id="A0A5C4V6Q9"/>
<evidence type="ECO:0000256" key="8">
    <source>
        <dbReference type="SAM" id="MobiDB-lite"/>
    </source>
</evidence>
<dbReference type="PROSITE" id="PS00108">
    <property type="entry name" value="PROTEIN_KINASE_ST"/>
    <property type="match status" value="1"/>
</dbReference>
<feature type="transmembrane region" description="Helical" evidence="9">
    <location>
        <begin position="374"/>
        <end position="396"/>
    </location>
</feature>
<evidence type="ECO:0000259" key="10">
    <source>
        <dbReference type="PROSITE" id="PS50011"/>
    </source>
</evidence>
<comment type="caution">
    <text evidence="11">The sequence shown here is derived from an EMBL/GenBank/DDBJ whole genome shotgun (WGS) entry which is preliminary data.</text>
</comment>
<dbReference type="InterPro" id="IPR011009">
    <property type="entry name" value="Kinase-like_dom_sf"/>
</dbReference>
<keyword evidence="4 7" id="KW-0547">Nucleotide-binding</keyword>
<evidence type="ECO:0000313" key="12">
    <source>
        <dbReference type="Proteomes" id="UP000311713"/>
    </source>
</evidence>
<name>A0A5C4V6Q9_9ACTN</name>
<keyword evidence="3" id="KW-0808">Transferase</keyword>
<dbReference type="InterPro" id="IPR008271">
    <property type="entry name" value="Ser/Thr_kinase_AS"/>
</dbReference>
<evidence type="ECO:0000313" key="11">
    <source>
        <dbReference type="EMBL" id="TNM31632.1"/>
    </source>
</evidence>
<feature type="domain" description="Protein kinase" evidence="10">
    <location>
        <begin position="12"/>
        <end position="272"/>
    </location>
</feature>
<evidence type="ECO:0000256" key="3">
    <source>
        <dbReference type="ARBA" id="ARBA00022679"/>
    </source>
</evidence>
<proteinExistence type="predicted"/>
<evidence type="ECO:0000256" key="1">
    <source>
        <dbReference type="ARBA" id="ARBA00012513"/>
    </source>
</evidence>
<dbReference type="PANTHER" id="PTHR43289:SF6">
    <property type="entry name" value="SERINE_THREONINE-PROTEIN KINASE NEKL-3"/>
    <property type="match status" value="1"/>
</dbReference>
<dbReference type="OrthoDB" id="9762169at2"/>
<dbReference type="SUPFAM" id="SSF56112">
    <property type="entry name" value="Protein kinase-like (PK-like)"/>
    <property type="match status" value="1"/>
</dbReference>
<protein>
    <recommendedName>
        <fullName evidence="1">non-specific serine/threonine protein kinase</fullName>
        <ecNumber evidence="1">2.7.11.1</ecNumber>
    </recommendedName>
</protein>
<keyword evidence="2 11" id="KW-0723">Serine/threonine-protein kinase</keyword>
<dbReference type="SMART" id="SM00220">
    <property type="entry name" value="S_TKc"/>
    <property type="match status" value="1"/>
</dbReference>
<evidence type="ECO:0000256" key="4">
    <source>
        <dbReference type="ARBA" id="ARBA00022741"/>
    </source>
</evidence>
<feature type="transmembrane region" description="Helical" evidence="9">
    <location>
        <begin position="339"/>
        <end position="359"/>
    </location>
</feature>
<keyword evidence="9" id="KW-0812">Transmembrane</keyword>
<keyword evidence="9" id="KW-0472">Membrane</keyword>
<feature type="compositionally biased region" description="Basic and acidic residues" evidence="8">
    <location>
        <begin position="300"/>
        <end position="310"/>
    </location>
</feature>
<dbReference type="InterPro" id="IPR000719">
    <property type="entry name" value="Prot_kinase_dom"/>
</dbReference>
<keyword evidence="5 11" id="KW-0418">Kinase</keyword>
<dbReference type="PROSITE" id="PS00107">
    <property type="entry name" value="PROTEIN_KINASE_ATP"/>
    <property type="match status" value="1"/>
</dbReference>
<evidence type="ECO:0000256" key="7">
    <source>
        <dbReference type="PROSITE-ProRule" id="PRU10141"/>
    </source>
</evidence>